<dbReference type="InterPro" id="IPR027417">
    <property type="entry name" value="P-loop_NTPase"/>
</dbReference>
<organism evidence="1 2">
    <name type="scientific">Sphingobacterium ginsenosidimutans</name>
    <dbReference type="NCBI Taxonomy" id="687845"/>
    <lineage>
        <taxon>Bacteria</taxon>
        <taxon>Pseudomonadati</taxon>
        <taxon>Bacteroidota</taxon>
        <taxon>Sphingobacteriia</taxon>
        <taxon>Sphingobacteriales</taxon>
        <taxon>Sphingobacteriaceae</taxon>
        <taxon>Sphingobacterium</taxon>
    </lineage>
</organism>
<proteinExistence type="predicted"/>
<reference evidence="2" key="1">
    <citation type="journal article" date="2019" name="Int. J. Syst. Evol. Microbiol.">
        <title>The Global Catalogue of Microorganisms (GCM) 10K type strain sequencing project: providing services to taxonomists for standard genome sequencing and annotation.</title>
        <authorList>
            <consortium name="The Broad Institute Genomics Platform"/>
            <consortium name="The Broad Institute Genome Sequencing Center for Infectious Disease"/>
            <person name="Wu L."/>
            <person name="Ma J."/>
        </authorList>
    </citation>
    <scope>NUCLEOTIDE SEQUENCE [LARGE SCALE GENOMIC DNA]</scope>
    <source>
        <strain evidence="2">JCM 16722</strain>
    </source>
</reference>
<dbReference type="Gene3D" id="3.40.50.300">
    <property type="entry name" value="P-loop containing nucleotide triphosphate hydrolases"/>
    <property type="match status" value="1"/>
</dbReference>
<gene>
    <name evidence="1" type="ORF">GCM10022218_25950</name>
</gene>
<protein>
    <submittedName>
        <fullName evidence="1">ImuA family protein</fullName>
    </submittedName>
</protein>
<name>A0ABP8A4B6_9SPHI</name>
<accession>A0ABP8A4B6</accession>
<keyword evidence="2" id="KW-1185">Reference proteome</keyword>
<dbReference type="SUPFAM" id="SSF52540">
    <property type="entry name" value="P-loop containing nucleoside triphosphate hydrolases"/>
    <property type="match status" value="1"/>
</dbReference>
<evidence type="ECO:0000313" key="2">
    <source>
        <dbReference type="Proteomes" id="UP001500167"/>
    </source>
</evidence>
<dbReference type="Proteomes" id="UP001500167">
    <property type="component" value="Unassembled WGS sequence"/>
</dbReference>
<evidence type="ECO:0000313" key="1">
    <source>
        <dbReference type="EMBL" id="GAA4177307.1"/>
    </source>
</evidence>
<comment type="caution">
    <text evidence="1">The sequence shown here is derived from an EMBL/GenBank/DDBJ whole genome shotgun (WGS) entry which is preliminary data.</text>
</comment>
<sequence length="257" mass="28200">MLKLKTEVAMLLTEKKALIGQLKKDLLVWQGVPQKSADVLPIGLGPLEGAFPNGIFPRGVIHEFVSFDRIGGAVSCGFISGLLGKLMRNGGICIWISCFHTLFPTALKSFGVVPENVIFVRMEREKDVLWAMEEALKCEGITAVLAEIHHLDFVQSRRLQLAVEKSAVTGFILQHNPKLLGATACAARWKISSLPSQLEDGLPGIGYPSWDIALLKVRNGNPGRWQMTWSAGGFEPVAKTRQETEGWAPSYHNRGLA</sequence>
<dbReference type="EMBL" id="BAAAZK010000007">
    <property type="protein sequence ID" value="GAA4177307.1"/>
    <property type="molecule type" value="Genomic_DNA"/>
</dbReference>